<dbReference type="SMART" id="SM00066">
    <property type="entry name" value="GAL4"/>
    <property type="match status" value="1"/>
</dbReference>
<keyword evidence="6" id="KW-0539">Nucleus</keyword>
<dbReference type="InterPro" id="IPR001138">
    <property type="entry name" value="Zn2Cys6_DnaBD"/>
</dbReference>
<proteinExistence type="predicted"/>
<comment type="caution">
    <text evidence="8">The sequence shown here is derived from an EMBL/GenBank/DDBJ whole genome shotgun (WGS) entry which is preliminary data.</text>
</comment>
<evidence type="ECO:0000313" key="8">
    <source>
        <dbReference type="EMBL" id="KAJ5093274.1"/>
    </source>
</evidence>
<keyword evidence="1" id="KW-0479">Metal-binding</keyword>
<evidence type="ECO:0000256" key="3">
    <source>
        <dbReference type="ARBA" id="ARBA00023015"/>
    </source>
</evidence>
<dbReference type="AlphaFoldDB" id="A0A9W9F4B0"/>
<evidence type="ECO:0000256" key="4">
    <source>
        <dbReference type="ARBA" id="ARBA00023125"/>
    </source>
</evidence>
<feature type="domain" description="Zn(2)-C6 fungal-type" evidence="7">
    <location>
        <begin position="13"/>
        <end position="43"/>
    </location>
</feature>
<sequence length="408" mass="45934">MAYDPTPLPRRKSCEACKKAKRRCDLGLPACSRCIHRKVACVYPWRQPPAFEGLNEAPSSIGHPMTTQQSFSMEQQANDPSFPQLSCSPALTELVDSLLENHNDWDHALHVVPDRAVNVGPYFALTIPRARQPRPLPEIIASNLQFAIDILKDTPKTMVLENQTPWCHQKLYQNHMPRAMQDAFSCCSLYMSKNETNAPVIMALFDARIKDIISTPEPDELLDKLARVHALILYQIMRLFDGDIRSHATADALFASLNSSVVSLLSHLHLPLPSDSLQPLPVSIDSIIGFWNSWVVQESARRTVLLAFFFMQIYKVLQGNVPVHCDGRLGLEHSWYLSAHLWSAQSAFDFAVAWAEKPHFVVHNLDFSWALTSAQPVDLDQFGRMLLVTLLGIDSTRAWFHGKGATFP</sequence>
<organism evidence="8 9">
    <name type="scientific">Penicillium angulare</name>
    <dbReference type="NCBI Taxonomy" id="116970"/>
    <lineage>
        <taxon>Eukaryota</taxon>
        <taxon>Fungi</taxon>
        <taxon>Dikarya</taxon>
        <taxon>Ascomycota</taxon>
        <taxon>Pezizomycotina</taxon>
        <taxon>Eurotiomycetes</taxon>
        <taxon>Eurotiomycetidae</taxon>
        <taxon>Eurotiales</taxon>
        <taxon>Aspergillaceae</taxon>
        <taxon>Penicillium</taxon>
    </lineage>
</organism>
<dbReference type="OrthoDB" id="4216928at2759"/>
<evidence type="ECO:0000256" key="5">
    <source>
        <dbReference type="ARBA" id="ARBA00023163"/>
    </source>
</evidence>
<dbReference type="Proteomes" id="UP001149165">
    <property type="component" value="Unassembled WGS sequence"/>
</dbReference>
<evidence type="ECO:0000313" key="9">
    <source>
        <dbReference type="Proteomes" id="UP001149165"/>
    </source>
</evidence>
<dbReference type="PANTHER" id="PTHR47660">
    <property type="entry name" value="TRANSCRIPTION FACTOR WITH C2H2 AND ZN(2)-CYS(6) DNA BINDING DOMAIN (EUROFUNG)-RELATED-RELATED"/>
    <property type="match status" value="1"/>
</dbReference>
<name>A0A9W9F4B0_9EURO</name>
<dbReference type="PROSITE" id="PS50048">
    <property type="entry name" value="ZN2_CY6_FUNGAL_2"/>
    <property type="match status" value="1"/>
</dbReference>
<dbReference type="Pfam" id="PF00172">
    <property type="entry name" value="Zn_clus"/>
    <property type="match status" value="1"/>
</dbReference>
<gene>
    <name evidence="8" type="ORF">N7456_009135</name>
</gene>
<keyword evidence="5" id="KW-0804">Transcription</keyword>
<keyword evidence="3" id="KW-0805">Transcription regulation</keyword>
<dbReference type="GO" id="GO:0008270">
    <property type="term" value="F:zinc ion binding"/>
    <property type="evidence" value="ECO:0007669"/>
    <property type="project" value="InterPro"/>
</dbReference>
<dbReference type="GO" id="GO:0000981">
    <property type="term" value="F:DNA-binding transcription factor activity, RNA polymerase II-specific"/>
    <property type="evidence" value="ECO:0007669"/>
    <property type="project" value="InterPro"/>
</dbReference>
<evidence type="ECO:0000259" key="7">
    <source>
        <dbReference type="PROSITE" id="PS50048"/>
    </source>
</evidence>
<reference evidence="8" key="2">
    <citation type="journal article" date="2023" name="IMA Fungus">
        <title>Comparative genomic study of the Penicillium genus elucidates a diverse pangenome and 15 lateral gene transfer events.</title>
        <authorList>
            <person name="Petersen C."/>
            <person name="Sorensen T."/>
            <person name="Nielsen M.R."/>
            <person name="Sondergaard T.E."/>
            <person name="Sorensen J.L."/>
            <person name="Fitzpatrick D.A."/>
            <person name="Frisvad J.C."/>
            <person name="Nielsen K.L."/>
        </authorList>
    </citation>
    <scope>NUCLEOTIDE SEQUENCE</scope>
    <source>
        <strain evidence="8">IBT 30069</strain>
    </source>
</reference>
<dbReference type="CDD" id="cd00067">
    <property type="entry name" value="GAL4"/>
    <property type="match status" value="1"/>
</dbReference>
<evidence type="ECO:0000256" key="1">
    <source>
        <dbReference type="ARBA" id="ARBA00022723"/>
    </source>
</evidence>
<dbReference type="SUPFAM" id="SSF57701">
    <property type="entry name" value="Zn2/Cys6 DNA-binding domain"/>
    <property type="match status" value="1"/>
</dbReference>
<keyword evidence="9" id="KW-1185">Reference proteome</keyword>
<dbReference type="GO" id="GO:0003677">
    <property type="term" value="F:DNA binding"/>
    <property type="evidence" value="ECO:0007669"/>
    <property type="project" value="UniProtKB-KW"/>
</dbReference>
<keyword evidence="4" id="KW-0238">DNA-binding</keyword>
<dbReference type="PANTHER" id="PTHR47660:SF3">
    <property type="entry name" value="FINGER DOMAIN PROTEIN, PUTATIVE (AFU_ORTHOLOGUE AFUA_4G03310)-RELATED"/>
    <property type="match status" value="1"/>
</dbReference>
<protein>
    <recommendedName>
        <fullName evidence="7">Zn(2)-C6 fungal-type domain-containing protein</fullName>
    </recommendedName>
</protein>
<keyword evidence="2" id="KW-0862">Zinc</keyword>
<evidence type="ECO:0000256" key="6">
    <source>
        <dbReference type="ARBA" id="ARBA00023242"/>
    </source>
</evidence>
<dbReference type="PROSITE" id="PS00463">
    <property type="entry name" value="ZN2_CY6_FUNGAL_1"/>
    <property type="match status" value="1"/>
</dbReference>
<reference evidence="8" key="1">
    <citation type="submission" date="2022-11" db="EMBL/GenBank/DDBJ databases">
        <authorList>
            <person name="Petersen C."/>
        </authorList>
    </citation>
    <scope>NUCLEOTIDE SEQUENCE</scope>
    <source>
        <strain evidence="8">IBT 30069</strain>
    </source>
</reference>
<dbReference type="InterPro" id="IPR036864">
    <property type="entry name" value="Zn2-C6_fun-type_DNA-bd_sf"/>
</dbReference>
<accession>A0A9W9F4B0</accession>
<dbReference type="EMBL" id="JAPQKH010000006">
    <property type="protein sequence ID" value="KAJ5093274.1"/>
    <property type="molecule type" value="Genomic_DNA"/>
</dbReference>
<dbReference type="Gene3D" id="4.10.240.10">
    <property type="entry name" value="Zn(2)-C6 fungal-type DNA-binding domain"/>
    <property type="match status" value="1"/>
</dbReference>
<evidence type="ECO:0000256" key="2">
    <source>
        <dbReference type="ARBA" id="ARBA00022833"/>
    </source>
</evidence>